<evidence type="ECO:0000313" key="3">
    <source>
        <dbReference type="Proteomes" id="UP000830671"/>
    </source>
</evidence>
<dbReference type="AlphaFoldDB" id="A0A9Q8SMY9"/>
<feature type="transmembrane region" description="Helical" evidence="1">
    <location>
        <begin position="20"/>
        <end position="45"/>
    </location>
</feature>
<keyword evidence="1" id="KW-0472">Membrane</keyword>
<keyword evidence="3" id="KW-1185">Reference proteome</keyword>
<evidence type="ECO:0008006" key="4">
    <source>
        <dbReference type="Google" id="ProtNLM"/>
    </source>
</evidence>
<evidence type="ECO:0000256" key="1">
    <source>
        <dbReference type="SAM" id="Phobius"/>
    </source>
</evidence>
<gene>
    <name evidence="2" type="ORF">CLUP02_05822</name>
</gene>
<organism evidence="2 3">
    <name type="scientific">Colletotrichum lupini</name>
    <dbReference type="NCBI Taxonomy" id="145971"/>
    <lineage>
        <taxon>Eukaryota</taxon>
        <taxon>Fungi</taxon>
        <taxon>Dikarya</taxon>
        <taxon>Ascomycota</taxon>
        <taxon>Pezizomycotina</taxon>
        <taxon>Sordariomycetes</taxon>
        <taxon>Hypocreomycetidae</taxon>
        <taxon>Glomerellales</taxon>
        <taxon>Glomerellaceae</taxon>
        <taxon>Colletotrichum</taxon>
        <taxon>Colletotrichum acutatum species complex</taxon>
    </lineage>
</organism>
<dbReference type="Proteomes" id="UP000830671">
    <property type="component" value="Chromosome 3"/>
</dbReference>
<accession>A0A9Q8SMY9</accession>
<name>A0A9Q8SMY9_9PEZI</name>
<evidence type="ECO:0000313" key="2">
    <source>
        <dbReference type="EMBL" id="UQC80339.1"/>
    </source>
</evidence>
<keyword evidence="1" id="KW-0812">Transmembrane</keyword>
<sequence>MSSAPPPTTSLDPDWAKESNTAMIVGVTGGFHALALLFIGLRVYTRAAVVKLMGRDDYVAIASVVRLLMFDFGS</sequence>
<dbReference type="RefSeq" id="XP_049141970.1">
    <property type="nucleotide sequence ID" value="XM_049284827.1"/>
</dbReference>
<dbReference type="EMBL" id="CP019475">
    <property type="protein sequence ID" value="UQC80339.1"/>
    <property type="molecule type" value="Genomic_DNA"/>
</dbReference>
<keyword evidence="1" id="KW-1133">Transmembrane helix</keyword>
<protein>
    <recommendedName>
        <fullName evidence="4">Integral membrane protein</fullName>
    </recommendedName>
</protein>
<dbReference type="GeneID" id="73339837"/>
<dbReference type="KEGG" id="clup:CLUP02_05822"/>
<proteinExistence type="predicted"/>
<reference evidence="2" key="1">
    <citation type="journal article" date="2021" name="Mol. Plant Microbe Interact.">
        <title>Complete Genome Sequence of the Plant-Pathogenic Fungus Colletotrichum lupini.</title>
        <authorList>
            <person name="Baroncelli R."/>
            <person name="Pensec F."/>
            <person name="Da Lio D."/>
            <person name="Boufleur T."/>
            <person name="Vicente I."/>
            <person name="Sarrocco S."/>
            <person name="Picot A."/>
            <person name="Baraldi E."/>
            <person name="Sukno S."/>
            <person name="Thon M."/>
            <person name="Le Floch G."/>
        </authorList>
    </citation>
    <scope>NUCLEOTIDE SEQUENCE</scope>
    <source>
        <strain evidence="2">IMI 504893</strain>
    </source>
</reference>